<accession>A0A418WRQ0</accession>
<dbReference type="RefSeq" id="WP_119760475.1">
    <property type="nucleotide sequence ID" value="NZ_QYUM01000002.1"/>
</dbReference>
<dbReference type="GO" id="GO:0005524">
    <property type="term" value="F:ATP binding"/>
    <property type="evidence" value="ECO:0007669"/>
    <property type="project" value="UniProtKB-UniRule"/>
</dbReference>
<keyword evidence="2 6" id="KW-0819">tRNA processing</keyword>
<dbReference type="Gene3D" id="3.40.50.620">
    <property type="entry name" value="HUPs"/>
    <property type="match status" value="1"/>
</dbReference>
<dbReference type="PANTHER" id="PTHR43033">
    <property type="entry name" value="TRNA(ILE)-LYSIDINE SYNTHASE-RELATED"/>
    <property type="match status" value="1"/>
</dbReference>
<evidence type="ECO:0000313" key="9">
    <source>
        <dbReference type="Proteomes" id="UP000286100"/>
    </source>
</evidence>
<evidence type="ECO:0000313" key="8">
    <source>
        <dbReference type="EMBL" id="RJF93932.1"/>
    </source>
</evidence>
<sequence length="311" mass="33519">MTVPPETLARFLKGLPALDDDIVGVAVSGGPDSLALLLLAEAAWPGRVRAATVDHGLRPESAAEARWVADLCAARGVPHSTLTPETPITGSLQAEARRARYALLDAWRLEQGVAWVMTAHHADDQAETLLMRLNRGAGVGGLAGIRAVNRHILRPLLGWRRAELQAIVEAEELAALRDPSNEDMRFDRARFRRHLADAPWIDPQALARSAAHLADAEAALGWMADEIAAERIVETETGIALDPAGLPAELVRRLLRIALKRREPGLEPSGPELDRALAEIARGGQISLGGLLVRGGKLWQISTAPPRRTAI</sequence>
<comment type="caution">
    <text evidence="8">The sequence shown here is derived from an EMBL/GenBank/DDBJ whole genome shotgun (WGS) entry which is preliminary data.</text>
</comment>
<dbReference type="InterPro" id="IPR012795">
    <property type="entry name" value="tRNA_Ile_lys_synt_N"/>
</dbReference>
<gene>
    <name evidence="6 8" type="primary">tilS</name>
    <name evidence="8" type="ORF">D3876_06575</name>
</gene>
<dbReference type="SUPFAM" id="SSF52402">
    <property type="entry name" value="Adenine nucleotide alpha hydrolases-like"/>
    <property type="match status" value="1"/>
</dbReference>
<name>A0A418WRQ0_9SPHN</name>
<dbReference type="GO" id="GO:0005737">
    <property type="term" value="C:cytoplasm"/>
    <property type="evidence" value="ECO:0007669"/>
    <property type="project" value="UniProtKB-SubCell"/>
</dbReference>
<comment type="similarity">
    <text evidence="6">Belongs to the tRNA(Ile)-lysidine synthase family.</text>
</comment>
<evidence type="ECO:0000256" key="2">
    <source>
        <dbReference type="ARBA" id="ARBA00022694"/>
    </source>
</evidence>
<evidence type="ECO:0000256" key="4">
    <source>
        <dbReference type="ARBA" id="ARBA00022840"/>
    </source>
</evidence>
<keyword evidence="6" id="KW-0963">Cytoplasm</keyword>
<keyword evidence="1 6" id="KW-0436">Ligase</keyword>
<dbReference type="InterPro" id="IPR012094">
    <property type="entry name" value="tRNA_Ile_lys_synt"/>
</dbReference>
<dbReference type="HAMAP" id="MF_01161">
    <property type="entry name" value="tRNA_Ile_lys_synt"/>
    <property type="match status" value="1"/>
</dbReference>
<evidence type="ECO:0000256" key="3">
    <source>
        <dbReference type="ARBA" id="ARBA00022741"/>
    </source>
</evidence>
<keyword evidence="4 6" id="KW-0067">ATP-binding</keyword>
<dbReference type="GO" id="GO:0032267">
    <property type="term" value="F:tRNA(Ile)-lysidine synthase activity"/>
    <property type="evidence" value="ECO:0007669"/>
    <property type="project" value="UniProtKB-EC"/>
</dbReference>
<evidence type="ECO:0000256" key="5">
    <source>
        <dbReference type="ARBA" id="ARBA00048539"/>
    </source>
</evidence>
<comment type="function">
    <text evidence="6">Ligates lysine onto the cytidine present at position 34 of the AUA codon-specific tRNA(Ile) that contains the anticodon CAU, in an ATP-dependent manner. Cytidine is converted to lysidine, thus changing the amino acid specificity of the tRNA from methionine to isoleucine.</text>
</comment>
<dbReference type="OrthoDB" id="9807403at2"/>
<comment type="domain">
    <text evidence="6">The N-terminal region contains the highly conserved SGGXDS motif, predicted to be a P-loop motif involved in ATP binding.</text>
</comment>
<dbReference type="AlphaFoldDB" id="A0A418WRQ0"/>
<feature type="domain" description="tRNA(Ile)-lysidine/2-thiocytidine synthase N-terminal" evidence="7">
    <location>
        <begin position="24"/>
        <end position="193"/>
    </location>
</feature>
<keyword evidence="3 6" id="KW-0547">Nucleotide-binding</keyword>
<dbReference type="GO" id="GO:0006400">
    <property type="term" value="P:tRNA modification"/>
    <property type="evidence" value="ECO:0007669"/>
    <property type="project" value="UniProtKB-UniRule"/>
</dbReference>
<evidence type="ECO:0000259" key="7">
    <source>
        <dbReference type="Pfam" id="PF01171"/>
    </source>
</evidence>
<comment type="subcellular location">
    <subcellularLocation>
        <location evidence="6">Cytoplasm</location>
    </subcellularLocation>
</comment>
<dbReference type="Proteomes" id="UP000286100">
    <property type="component" value="Unassembled WGS sequence"/>
</dbReference>
<evidence type="ECO:0000256" key="6">
    <source>
        <dbReference type="HAMAP-Rule" id="MF_01161"/>
    </source>
</evidence>
<feature type="binding site" evidence="6">
    <location>
        <begin position="28"/>
        <end position="33"/>
    </location>
    <ligand>
        <name>ATP</name>
        <dbReference type="ChEBI" id="CHEBI:30616"/>
    </ligand>
</feature>
<protein>
    <recommendedName>
        <fullName evidence="6">tRNA(Ile)-lysidine synthase</fullName>
        <ecNumber evidence="6">6.3.4.19</ecNumber>
    </recommendedName>
    <alternativeName>
        <fullName evidence="6">tRNA(Ile)-2-lysyl-cytidine synthase</fullName>
    </alternativeName>
    <alternativeName>
        <fullName evidence="6">tRNA(Ile)-lysidine synthetase</fullName>
    </alternativeName>
</protein>
<dbReference type="Pfam" id="PF01171">
    <property type="entry name" value="ATP_bind_3"/>
    <property type="match status" value="1"/>
</dbReference>
<dbReference type="EMBL" id="QYUM01000002">
    <property type="protein sequence ID" value="RJF93932.1"/>
    <property type="molecule type" value="Genomic_DNA"/>
</dbReference>
<dbReference type="PANTHER" id="PTHR43033:SF1">
    <property type="entry name" value="TRNA(ILE)-LYSIDINE SYNTHASE-RELATED"/>
    <property type="match status" value="1"/>
</dbReference>
<reference evidence="8 9" key="1">
    <citation type="submission" date="2018-09" db="EMBL/GenBank/DDBJ databases">
        <authorList>
            <person name="Zhu H."/>
        </authorList>
    </citation>
    <scope>NUCLEOTIDE SEQUENCE [LARGE SCALE GENOMIC DNA]</scope>
    <source>
        <strain evidence="8 9">K2R01-6</strain>
    </source>
</reference>
<proteinExistence type="inferred from homology"/>
<dbReference type="InterPro" id="IPR014729">
    <property type="entry name" value="Rossmann-like_a/b/a_fold"/>
</dbReference>
<dbReference type="InterPro" id="IPR011063">
    <property type="entry name" value="TilS/TtcA_N"/>
</dbReference>
<dbReference type="NCBIfam" id="TIGR02432">
    <property type="entry name" value="lysidine_TilS_N"/>
    <property type="match status" value="1"/>
</dbReference>
<keyword evidence="9" id="KW-1185">Reference proteome</keyword>
<evidence type="ECO:0000256" key="1">
    <source>
        <dbReference type="ARBA" id="ARBA00022598"/>
    </source>
</evidence>
<dbReference type="CDD" id="cd01992">
    <property type="entry name" value="TilS_N"/>
    <property type="match status" value="1"/>
</dbReference>
<organism evidence="8 9">
    <name type="scientific">Sphingomonas cavernae</name>
    <dbReference type="NCBI Taxonomy" id="2320861"/>
    <lineage>
        <taxon>Bacteria</taxon>
        <taxon>Pseudomonadati</taxon>
        <taxon>Pseudomonadota</taxon>
        <taxon>Alphaproteobacteria</taxon>
        <taxon>Sphingomonadales</taxon>
        <taxon>Sphingomonadaceae</taxon>
        <taxon>Sphingomonas</taxon>
    </lineage>
</organism>
<dbReference type="EC" id="6.3.4.19" evidence="6"/>
<comment type="catalytic activity">
    <reaction evidence="5 6">
        <text>cytidine(34) in tRNA(Ile2) + L-lysine + ATP = lysidine(34) in tRNA(Ile2) + AMP + diphosphate + H(+)</text>
        <dbReference type="Rhea" id="RHEA:43744"/>
        <dbReference type="Rhea" id="RHEA-COMP:10625"/>
        <dbReference type="Rhea" id="RHEA-COMP:10670"/>
        <dbReference type="ChEBI" id="CHEBI:15378"/>
        <dbReference type="ChEBI" id="CHEBI:30616"/>
        <dbReference type="ChEBI" id="CHEBI:32551"/>
        <dbReference type="ChEBI" id="CHEBI:33019"/>
        <dbReference type="ChEBI" id="CHEBI:82748"/>
        <dbReference type="ChEBI" id="CHEBI:83665"/>
        <dbReference type="ChEBI" id="CHEBI:456215"/>
        <dbReference type="EC" id="6.3.4.19"/>
    </reaction>
</comment>